<comment type="subcellular location">
    <subcellularLocation>
        <location evidence="1">Cell membrane</location>
        <topology evidence="1">Multi-pass membrane protein</topology>
    </subcellularLocation>
</comment>
<sequence length="501" mass="52242">MNSPVGFLAMLFALGLVCSVGFTGLARIAARRIGLVDKPDGRRKMHGRVVPVAGGIAVFTSTVLVLAPASLLPGAVAEAVAGHLNALLWLLIASALICLVGVVDDARGLRGRYKLCGQIVAVMVVVATGPQITSVALFGWTVELGYLAIPLTAFWLLGAINSLNLLDGMDGLLGTVATIICLAIAGMAAMHGQYVEACVAVTLAGSLVGFLRYNLPPATIFLGDAGSMLIGLVIGVLAIRCSLKGPTTVALAAPAALLVLPIFDTLAAVVRRKLTGRSIFSTDRGHLHHCLLRGGLSRPRVLLLVASLCIVAVFGVLASIAYHNEALAVASALVVVVILVATRLFGHAEFMLLVQSARALSRSVLGGAPPCGKRLEVRLQGTAEWGELWTRLTDCAGRLNLRTVALDVNAPAHHEAYHARWSRPMETRGEEPVCWSAVLLLTAWGQTVGQVTVSGLPDGEPVWQKLAALGRVTDAAETVLAEAARPPVTVPAATVAETVSA</sequence>
<feature type="transmembrane region" description="Helical" evidence="8">
    <location>
        <begin position="84"/>
        <end position="103"/>
    </location>
</feature>
<feature type="transmembrane region" description="Helical" evidence="8">
    <location>
        <begin position="171"/>
        <end position="188"/>
    </location>
</feature>
<evidence type="ECO:0000313" key="9">
    <source>
        <dbReference type="EMBL" id="AWM39621.1"/>
    </source>
</evidence>
<keyword evidence="3 9" id="KW-0808">Transferase</keyword>
<dbReference type="GO" id="GO:0016780">
    <property type="term" value="F:phosphotransferase activity, for other substituted phosphate groups"/>
    <property type="evidence" value="ECO:0007669"/>
    <property type="project" value="InterPro"/>
</dbReference>
<dbReference type="PANTHER" id="PTHR22926">
    <property type="entry name" value="PHOSPHO-N-ACETYLMURAMOYL-PENTAPEPTIDE-TRANSFERASE"/>
    <property type="match status" value="1"/>
</dbReference>
<dbReference type="CDD" id="cd06853">
    <property type="entry name" value="GT_WecA_like"/>
    <property type="match status" value="1"/>
</dbReference>
<keyword evidence="4 8" id="KW-0812">Transmembrane</keyword>
<dbReference type="InterPro" id="IPR000715">
    <property type="entry name" value="Glycosyl_transferase_4"/>
</dbReference>
<feature type="transmembrane region" description="Helical" evidence="8">
    <location>
        <begin position="49"/>
        <end position="72"/>
    </location>
</feature>
<reference evidence="9 10" key="1">
    <citation type="submission" date="2018-01" db="EMBL/GenBank/DDBJ databases">
        <title>G. obscuriglobus.</title>
        <authorList>
            <person name="Franke J."/>
            <person name="Blomberg W."/>
            <person name="Selmecki A."/>
        </authorList>
    </citation>
    <scope>NUCLEOTIDE SEQUENCE [LARGE SCALE GENOMIC DNA]</scope>
    <source>
        <strain evidence="9 10">DSM 5831</strain>
    </source>
</reference>
<dbReference type="GO" id="GO:0009103">
    <property type="term" value="P:lipopolysaccharide biosynthetic process"/>
    <property type="evidence" value="ECO:0007669"/>
    <property type="project" value="TreeGrafter"/>
</dbReference>
<feature type="transmembrane region" description="Helical" evidence="8">
    <location>
        <begin position="220"/>
        <end position="239"/>
    </location>
</feature>
<dbReference type="Pfam" id="PF00953">
    <property type="entry name" value="Glycos_transf_4"/>
    <property type="match status" value="1"/>
</dbReference>
<evidence type="ECO:0000313" key="10">
    <source>
        <dbReference type="Proteomes" id="UP000245802"/>
    </source>
</evidence>
<keyword evidence="10" id="KW-1185">Reference proteome</keyword>
<dbReference type="PANTHER" id="PTHR22926:SF3">
    <property type="entry name" value="UNDECAPRENYL-PHOSPHATE ALPHA-N-ACETYLGLUCOSAMINYL 1-PHOSPHATE TRANSFERASE"/>
    <property type="match status" value="1"/>
</dbReference>
<accession>A0A2Z3H441</accession>
<evidence type="ECO:0000256" key="5">
    <source>
        <dbReference type="ARBA" id="ARBA00022989"/>
    </source>
</evidence>
<dbReference type="AlphaFoldDB" id="A0A2Z3H441"/>
<evidence type="ECO:0000256" key="2">
    <source>
        <dbReference type="ARBA" id="ARBA00022475"/>
    </source>
</evidence>
<evidence type="ECO:0000256" key="3">
    <source>
        <dbReference type="ARBA" id="ARBA00022679"/>
    </source>
</evidence>
<dbReference type="GO" id="GO:0071555">
    <property type="term" value="P:cell wall organization"/>
    <property type="evidence" value="ECO:0007669"/>
    <property type="project" value="TreeGrafter"/>
</dbReference>
<feature type="transmembrane region" description="Helical" evidence="8">
    <location>
        <begin position="144"/>
        <end position="164"/>
    </location>
</feature>
<organism evidence="9 10">
    <name type="scientific">Gemmata obscuriglobus</name>
    <dbReference type="NCBI Taxonomy" id="114"/>
    <lineage>
        <taxon>Bacteria</taxon>
        <taxon>Pseudomonadati</taxon>
        <taxon>Planctomycetota</taxon>
        <taxon>Planctomycetia</taxon>
        <taxon>Gemmatales</taxon>
        <taxon>Gemmataceae</taxon>
        <taxon>Gemmata</taxon>
    </lineage>
</organism>
<name>A0A2Z3H441_9BACT</name>
<protein>
    <submittedName>
        <fullName evidence="9">Undecaprenyl/decaprenyl-phosphate alpha-N-acetylglucosaminyl 1-phosphate transferase</fullName>
    </submittedName>
</protein>
<keyword evidence="7" id="KW-0479">Metal-binding</keyword>
<feature type="transmembrane region" description="Helical" evidence="8">
    <location>
        <begin position="328"/>
        <end position="346"/>
    </location>
</feature>
<evidence type="ECO:0000256" key="1">
    <source>
        <dbReference type="ARBA" id="ARBA00004651"/>
    </source>
</evidence>
<evidence type="ECO:0000256" key="6">
    <source>
        <dbReference type="ARBA" id="ARBA00023136"/>
    </source>
</evidence>
<dbReference type="OrthoDB" id="9783652at2"/>
<feature type="binding site" evidence="7">
    <location>
        <position position="224"/>
    </location>
    <ligand>
        <name>Mg(2+)</name>
        <dbReference type="ChEBI" id="CHEBI:18420"/>
    </ligand>
</feature>
<feature type="transmembrane region" description="Helical" evidence="8">
    <location>
        <begin position="115"/>
        <end position="138"/>
    </location>
</feature>
<keyword evidence="7" id="KW-0460">Magnesium</keyword>
<keyword evidence="2" id="KW-1003">Cell membrane</keyword>
<evidence type="ECO:0000256" key="8">
    <source>
        <dbReference type="SAM" id="Phobius"/>
    </source>
</evidence>
<evidence type="ECO:0000256" key="4">
    <source>
        <dbReference type="ARBA" id="ARBA00022692"/>
    </source>
</evidence>
<dbReference type="GO" id="GO:0005886">
    <property type="term" value="C:plasma membrane"/>
    <property type="evidence" value="ECO:0007669"/>
    <property type="project" value="UniProtKB-SubCell"/>
</dbReference>
<proteinExistence type="predicted"/>
<dbReference type="GO" id="GO:0046872">
    <property type="term" value="F:metal ion binding"/>
    <property type="evidence" value="ECO:0007669"/>
    <property type="project" value="UniProtKB-KW"/>
</dbReference>
<keyword evidence="5 8" id="KW-1133">Transmembrane helix</keyword>
<feature type="transmembrane region" description="Helical" evidence="8">
    <location>
        <begin position="6"/>
        <end position="28"/>
    </location>
</feature>
<dbReference type="EMBL" id="CP025958">
    <property type="protein sequence ID" value="AWM39621.1"/>
    <property type="molecule type" value="Genomic_DNA"/>
</dbReference>
<gene>
    <name evidence="9" type="ORF">C1280_23225</name>
</gene>
<dbReference type="RefSeq" id="WP_081471452.1">
    <property type="nucleotide sequence ID" value="NZ_CP025958.1"/>
</dbReference>
<dbReference type="GO" id="GO:0044038">
    <property type="term" value="P:cell wall macromolecule biosynthetic process"/>
    <property type="evidence" value="ECO:0007669"/>
    <property type="project" value="TreeGrafter"/>
</dbReference>
<feature type="binding site" evidence="7">
    <location>
        <position position="164"/>
    </location>
    <ligand>
        <name>Mg(2+)</name>
        <dbReference type="ChEBI" id="CHEBI:18420"/>
    </ligand>
</feature>
<comment type="cofactor">
    <cofactor evidence="7">
        <name>Mg(2+)</name>
        <dbReference type="ChEBI" id="CHEBI:18420"/>
    </cofactor>
</comment>
<dbReference type="KEGG" id="gog:C1280_23225"/>
<feature type="transmembrane region" description="Helical" evidence="8">
    <location>
        <begin position="251"/>
        <end position="270"/>
    </location>
</feature>
<feature type="transmembrane region" description="Helical" evidence="8">
    <location>
        <begin position="301"/>
        <end position="322"/>
    </location>
</feature>
<evidence type="ECO:0000256" key="7">
    <source>
        <dbReference type="PIRSR" id="PIRSR600715-1"/>
    </source>
</evidence>
<dbReference type="Proteomes" id="UP000245802">
    <property type="component" value="Chromosome"/>
</dbReference>
<keyword evidence="6 8" id="KW-0472">Membrane</keyword>